<evidence type="ECO:0000313" key="2">
    <source>
        <dbReference type="Proteomes" id="UP000037891"/>
    </source>
</evidence>
<dbReference type="AlphaFoldDB" id="A0A0N0XBD9"/>
<dbReference type="PATRIC" id="fig|81035.3.peg.757"/>
<protein>
    <submittedName>
        <fullName evidence="1">Oxidoreductase</fullName>
    </submittedName>
</protein>
<comment type="caution">
    <text evidence="1">The sequence shown here is derived from an EMBL/GenBank/DDBJ whole genome shotgun (WGS) entry which is preliminary data.</text>
</comment>
<accession>A0A0N0XBD9</accession>
<organism evidence="1 2">
    <name type="scientific">Pseudomonas syringae pv. cilantro</name>
    <dbReference type="NCBI Taxonomy" id="81035"/>
    <lineage>
        <taxon>Bacteria</taxon>
        <taxon>Pseudomonadati</taxon>
        <taxon>Pseudomonadota</taxon>
        <taxon>Gammaproteobacteria</taxon>
        <taxon>Pseudomonadales</taxon>
        <taxon>Pseudomonadaceae</taxon>
        <taxon>Pseudomonas</taxon>
        <taxon>Pseudomonas syringae</taxon>
    </lineage>
</organism>
<gene>
    <name evidence="1" type="ORF">ABJ99_0698</name>
</gene>
<dbReference type="Proteomes" id="UP000037891">
    <property type="component" value="Unassembled WGS sequence"/>
</dbReference>
<reference evidence="1 2" key="1">
    <citation type="submission" date="2015-07" db="EMBL/GenBank/DDBJ databases">
        <authorList>
            <person name="Noorani M."/>
        </authorList>
    </citation>
    <scope>NUCLEOTIDE SEQUENCE [LARGE SCALE GENOMIC DNA]</scope>
    <source>
        <strain evidence="1 2">0788_9</strain>
    </source>
</reference>
<sequence>MIIPDARSPEQIVSNVQAMKVGIPSAFWPELKCQSLIDAQAPVSS</sequence>
<name>A0A0N0XBD9_PSESX</name>
<dbReference type="EMBL" id="LGLN01000032">
    <property type="protein sequence ID" value="KPC33558.1"/>
    <property type="molecule type" value="Genomic_DNA"/>
</dbReference>
<evidence type="ECO:0000313" key="1">
    <source>
        <dbReference type="EMBL" id="KPC33558.1"/>
    </source>
</evidence>
<reference evidence="1 2" key="2">
    <citation type="submission" date="2015-10" db="EMBL/GenBank/DDBJ databases">
        <title>Comparative genomics and high-throughput reverse genetic screens identify a new phytobacterial MAMP and an Arabidopsis receptor required for immune elicitation.</title>
        <authorList>
            <person name="Mott G.A."/>
            <person name="Thakur S."/>
            <person name="Wang P.W."/>
            <person name="Desveaux D."/>
            <person name="Guttman D.S."/>
        </authorList>
    </citation>
    <scope>NUCLEOTIDE SEQUENCE [LARGE SCALE GENOMIC DNA]</scope>
    <source>
        <strain evidence="1 2">0788_9</strain>
    </source>
</reference>
<proteinExistence type="predicted"/>